<dbReference type="SUPFAM" id="SSF56112">
    <property type="entry name" value="Protein kinase-like (PK-like)"/>
    <property type="match status" value="1"/>
</dbReference>
<dbReference type="PANTHER" id="PTHR44167:SF24">
    <property type="entry name" value="SERINE_THREONINE-PROTEIN KINASE CHK2"/>
    <property type="match status" value="1"/>
</dbReference>
<evidence type="ECO:0000313" key="3">
    <source>
        <dbReference type="Proteomes" id="UP001178507"/>
    </source>
</evidence>
<dbReference type="AlphaFoldDB" id="A0AA36I6F9"/>
<dbReference type="Proteomes" id="UP001178507">
    <property type="component" value="Unassembled WGS sequence"/>
</dbReference>
<dbReference type="PROSITE" id="PS00108">
    <property type="entry name" value="PROTEIN_KINASE_ST"/>
    <property type="match status" value="1"/>
</dbReference>
<proteinExistence type="predicted"/>
<dbReference type="SMART" id="SM00220">
    <property type="entry name" value="S_TKc"/>
    <property type="match status" value="1"/>
</dbReference>
<dbReference type="PROSITE" id="PS50011">
    <property type="entry name" value="PROTEIN_KINASE_DOM"/>
    <property type="match status" value="1"/>
</dbReference>
<keyword evidence="3" id="KW-1185">Reference proteome</keyword>
<dbReference type="EMBL" id="CAUJNA010000780">
    <property type="protein sequence ID" value="CAJ1381146.1"/>
    <property type="molecule type" value="Genomic_DNA"/>
</dbReference>
<dbReference type="GO" id="GO:0005524">
    <property type="term" value="F:ATP binding"/>
    <property type="evidence" value="ECO:0007669"/>
    <property type="project" value="InterPro"/>
</dbReference>
<gene>
    <name evidence="2" type="ORF">EVOR1521_LOCUS8926</name>
</gene>
<evidence type="ECO:0000313" key="2">
    <source>
        <dbReference type="EMBL" id="CAJ1381146.1"/>
    </source>
</evidence>
<dbReference type="InterPro" id="IPR008271">
    <property type="entry name" value="Ser/Thr_kinase_AS"/>
</dbReference>
<dbReference type="Gene3D" id="3.30.200.20">
    <property type="entry name" value="Phosphorylase Kinase, domain 1"/>
    <property type="match status" value="1"/>
</dbReference>
<reference evidence="2" key="1">
    <citation type="submission" date="2023-08" db="EMBL/GenBank/DDBJ databases">
        <authorList>
            <person name="Chen Y."/>
            <person name="Shah S."/>
            <person name="Dougan E. K."/>
            <person name="Thang M."/>
            <person name="Chan C."/>
        </authorList>
    </citation>
    <scope>NUCLEOTIDE SEQUENCE</scope>
</reference>
<organism evidence="2 3">
    <name type="scientific">Effrenium voratum</name>
    <dbReference type="NCBI Taxonomy" id="2562239"/>
    <lineage>
        <taxon>Eukaryota</taxon>
        <taxon>Sar</taxon>
        <taxon>Alveolata</taxon>
        <taxon>Dinophyceae</taxon>
        <taxon>Suessiales</taxon>
        <taxon>Symbiodiniaceae</taxon>
        <taxon>Effrenium</taxon>
    </lineage>
</organism>
<dbReference type="Pfam" id="PF00069">
    <property type="entry name" value="Pkinase"/>
    <property type="match status" value="1"/>
</dbReference>
<dbReference type="PANTHER" id="PTHR44167">
    <property type="entry name" value="OVARIAN-SPECIFIC SERINE/THREONINE-PROTEIN KINASE LOK-RELATED"/>
    <property type="match status" value="1"/>
</dbReference>
<dbReference type="InterPro" id="IPR011009">
    <property type="entry name" value="Kinase-like_dom_sf"/>
</dbReference>
<feature type="domain" description="Protein kinase" evidence="1">
    <location>
        <begin position="65"/>
        <end position="343"/>
    </location>
</feature>
<dbReference type="GO" id="GO:0044773">
    <property type="term" value="P:mitotic DNA damage checkpoint signaling"/>
    <property type="evidence" value="ECO:0007669"/>
    <property type="project" value="TreeGrafter"/>
</dbReference>
<sequence length="346" mass="38615">MRALLLAAAAYAARIQIEEDSDFKRRRGLDEEGLKMLAAGNTSMLEHPFGRDDTPSLPEEWKVRLDIEAKIGEGGFGQIFRCKVNCAPTTEFVSVKMVKEDEGSKEEEILKAMHGVSEYCISTVGEPGVVKTGEETWIMTPYFNSGDLFDLRRRCKTTEMCAEGENLQWYWPALGYPFSKAFVLALFYQALQGTQALHGKGFMHRDIKPENIMVSCSEGRLRGKCWATLIDLGLAGPKGEQRAVGTPGYLAPELNPCESECGNPSIDVWSLGATLYRLIYSTPPPFKNDKDGSLAKTYNPYDDSNIPRPPHDLDHLIMAMLDPDPSTRVSLRRKHVSPSRSTFPLK</sequence>
<protein>
    <recommendedName>
        <fullName evidence="1">Protein kinase domain-containing protein</fullName>
    </recommendedName>
</protein>
<name>A0AA36I6F9_9DINO</name>
<evidence type="ECO:0000259" key="1">
    <source>
        <dbReference type="PROSITE" id="PS50011"/>
    </source>
</evidence>
<dbReference type="InterPro" id="IPR000719">
    <property type="entry name" value="Prot_kinase_dom"/>
</dbReference>
<accession>A0AA36I6F9</accession>
<dbReference type="GO" id="GO:0005634">
    <property type="term" value="C:nucleus"/>
    <property type="evidence" value="ECO:0007669"/>
    <property type="project" value="TreeGrafter"/>
</dbReference>
<dbReference type="Gene3D" id="1.10.510.10">
    <property type="entry name" value="Transferase(Phosphotransferase) domain 1"/>
    <property type="match status" value="1"/>
</dbReference>
<dbReference type="GO" id="GO:0004674">
    <property type="term" value="F:protein serine/threonine kinase activity"/>
    <property type="evidence" value="ECO:0007669"/>
    <property type="project" value="TreeGrafter"/>
</dbReference>
<comment type="caution">
    <text evidence="2">The sequence shown here is derived from an EMBL/GenBank/DDBJ whole genome shotgun (WGS) entry which is preliminary data.</text>
</comment>